<protein>
    <submittedName>
        <fullName evidence="3">HEAT repeat domain-containing protein</fullName>
    </submittedName>
</protein>
<name>A0ABV9ZFA8_9PSEU</name>
<dbReference type="EMBL" id="JBHSKG010000003">
    <property type="protein sequence ID" value="MFC5138149.1"/>
    <property type="molecule type" value="Genomic_DNA"/>
</dbReference>
<dbReference type="InterPro" id="IPR004155">
    <property type="entry name" value="PBS_lyase_HEAT"/>
</dbReference>
<dbReference type="PROSITE" id="PS50176">
    <property type="entry name" value="ARM_REPEAT"/>
    <property type="match status" value="1"/>
</dbReference>
<dbReference type="SMART" id="SM00185">
    <property type="entry name" value="ARM"/>
    <property type="match status" value="2"/>
</dbReference>
<evidence type="ECO:0000313" key="3">
    <source>
        <dbReference type="EMBL" id="MFC5138149.1"/>
    </source>
</evidence>
<organism evidence="3 4">
    <name type="scientific">Actinomycetospora rhizophila</name>
    <dbReference type="NCBI Taxonomy" id="1416876"/>
    <lineage>
        <taxon>Bacteria</taxon>
        <taxon>Bacillati</taxon>
        <taxon>Actinomycetota</taxon>
        <taxon>Actinomycetes</taxon>
        <taxon>Pseudonocardiales</taxon>
        <taxon>Pseudonocardiaceae</taxon>
        <taxon>Actinomycetospora</taxon>
    </lineage>
</organism>
<dbReference type="PANTHER" id="PTHR12697:SF5">
    <property type="entry name" value="DEOXYHYPUSINE HYDROXYLASE"/>
    <property type="match status" value="1"/>
</dbReference>
<dbReference type="InterPro" id="IPR021133">
    <property type="entry name" value="HEAT_type_2"/>
</dbReference>
<keyword evidence="4" id="KW-1185">Reference proteome</keyword>
<dbReference type="InterPro" id="IPR000225">
    <property type="entry name" value="Armadillo"/>
</dbReference>
<evidence type="ECO:0000256" key="2">
    <source>
        <dbReference type="SAM" id="Phobius"/>
    </source>
</evidence>
<comment type="function">
    <text evidence="1">Catalyzes the hydroxylation of the N(6)-(4-aminobutyl)-L-lysine intermediate produced by deoxyhypusine synthase/DHPS on a critical lysine of the eukaryotic translation initiation factor 5A/eIF-5A. This is the second step of the post-translational modification of that lysine into an unusual amino acid residue named hypusine. Hypusination is unique to mature eIF-5A factor and is essential for its function.</text>
</comment>
<dbReference type="PANTHER" id="PTHR12697">
    <property type="entry name" value="PBS LYASE HEAT-LIKE PROTEIN"/>
    <property type="match status" value="1"/>
</dbReference>
<dbReference type="RefSeq" id="WP_378020374.1">
    <property type="nucleotide sequence ID" value="NZ_JBHSKG010000003.1"/>
</dbReference>
<keyword evidence="2" id="KW-1133">Transmembrane helix</keyword>
<sequence>MVLVVAVIVLAGVLIVLVAALLTGRWWQRRAAARRAARVAPVRPLLVQVAAAEPDDPATQAVLDQLAALPARTWAAVEPLVVSLVGKLRGEARGALVSVLERRGARERARRGTHRARPGERARSAHLLGVLGGADALPRLVALLADRDPEVRAVAARALGHLADPSAAAPLVRALAAPDARLPHQEALSAVARTGIASHGALLRAADDLDPRVRARAVEALGLVGAVGAAPRLVTALVEDPVAEVRLRAARALGRLGSPVALEPLLAATAGSEPAPLRATAAQALGALGARTAVPVLARLVADPDHWVAHTAAAALLAAGPDGERVLLELAGRRPAAAAEHAREALAAAGPGHTTGAR</sequence>
<accession>A0ABV9ZFA8</accession>
<gene>
    <name evidence="3" type="ORF">ACFPK1_07895</name>
</gene>
<dbReference type="Gene3D" id="1.25.10.10">
    <property type="entry name" value="Leucine-rich Repeat Variant"/>
    <property type="match status" value="2"/>
</dbReference>
<dbReference type="Proteomes" id="UP001596175">
    <property type="component" value="Unassembled WGS sequence"/>
</dbReference>
<proteinExistence type="predicted"/>
<evidence type="ECO:0000313" key="4">
    <source>
        <dbReference type="Proteomes" id="UP001596175"/>
    </source>
</evidence>
<evidence type="ECO:0000256" key="1">
    <source>
        <dbReference type="ARBA" id="ARBA00045876"/>
    </source>
</evidence>
<dbReference type="SMART" id="SM00567">
    <property type="entry name" value="EZ_HEAT"/>
    <property type="match status" value="5"/>
</dbReference>
<feature type="transmembrane region" description="Helical" evidence="2">
    <location>
        <begin position="6"/>
        <end position="27"/>
    </location>
</feature>
<dbReference type="InterPro" id="IPR011989">
    <property type="entry name" value="ARM-like"/>
</dbReference>
<keyword evidence="2" id="KW-0472">Membrane</keyword>
<dbReference type="InterPro" id="IPR016024">
    <property type="entry name" value="ARM-type_fold"/>
</dbReference>
<keyword evidence="2" id="KW-0812">Transmembrane</keyword>
<dbReference type="Pfam" id="PF13646">
    <property type="entry name" value="HEAT_2"/>
    <property type="match status" value="2"/>
</dbReference>
<dbReference type="PROSITE" id="PS50077">
    <property type="entry name" value="HEAT_REPEAT"/>
    <property type="match status" value="1"/>
</dbReference>
<comment type="caution">
    <text evidence="3">The sequence shown here is derived from an EMBL/GenBank/DDBJ whole genome shotgun (WGS) entry which is preliminary data.</text>
</comment>
<reference evidence="4" key="1">
    <citation type="journal article" date="2019" name="Int. J. Syst. Evol. Microbiol.">
        <title>The Global Catalogue of Microorganisms (GCM) 10K type strain sequencing project: providing services to taxonomists for standard genome sequencing and annotation.</title>
        <authorList>
            <consortium name="The Broad Institute Genomics Platform"/>
            <consortium name="The Broad Institute Genome Sequencing Center for Infectious Disease"/>
            <person name="Wu L."/>
            <person name="Ma J."/>
        </authorList>
    </citation>
    <scope>NUCLEOTIDE SEQUENCE [LARGE SCALE GENOMIC DNA]</scope>
    <source>
        <strain evidence="4">XZYJ18</strain>
    </source>
</reference>
<dbReference type="SUPFAM" id="SSF48371">
    <property type="entry name" value="ARM repeat"/>
    <property type="match status" value="1"/>
</dbReference>